<evidence type="ECO:0000256" key="1">
    <source>
        <dbReference type="ARBA" id="ARBA00011073"/>
    </source>
</evidence>
<feature type="active site" description="Charge relay system" evidence="5">
    <location>
        <position position="284"/>
    </location>
</feature>
<keyword evidence="4 5" id="KW-0720">Serine protease</keyword>
<evidence type="ECO:0000259" key="7">
    <source>
        <dbReference type="PROSITE" id="PS50093"/>
    </source>
</evidence>
<name>A0A2U8FRQ6_9BURK</name>
<dbReference type="InterPro" id="IPR050131">
    <property type="entry name" value="Peptidase_S8_subtilisin-like"/>
</dbReference>
<dbReference type="InterPro" id="IPR000601">
    <property type="entry name" value="PKD_dom"/>
</dbReference>
<reference evidence="8 9" key="1">
    <citation type="submission" date="2018-05" db="EMBL/GenBank/DDBJ databases">
        <title>complete genome sequence of Aquabacterium olei NBRC 110486.</title>
        <authorList>
            <person name="Tang B."/>
            <person name="Chang J."/>
            <person name="Zhang L."/>
            <person name="Yang H."/>
        </authorList>
    </citation>
    <scope>NUCLEOTIDE SEQUENCE [LARGE SCALE GENOMIC DNA]</scope>
    <source>
        <strain evidence="8 9">NBRC 110486</strain>
    </source>
</reference>
<dbReference type="InterPro" id="IPR036852">
    <property type="entry name" value="Peptidase_S8/S53_dom_sf"/>
</dbReference>
<dbReference type="GO" id="GO:0004252">
    <property type="term" value="F:serine-type endopeptidase activity"/>
    <property type="evidence" value="ECO:0007669"/>
    <property type="project" value="UniProtKB-UniRule"/>
</dbReference>
<dbReference type="InterPro" id="IPR035986">
    <property type="entry name" value="PKD_dom_sf"/>
</dbReference>
<dbReference type="GO" id="GO:0006508">
    <property type="term" value="P:proteolysis"/>
    <property type="evidence" value="ECO:0007669"/>
    <property type="project" value="UniProtKB-KW"/>
</dbReference>
<dbReference type="EMBL" id="CP029210">
    <property type="protein sequence ID" value="AWI52966.1"/>
    <property type="molecule type" value="Genomic_DNA"/>
</dbReference>
<protein>
    <recommendedName>
        <fullName evidence="7">PKD domain-containing protein</fullName>
    </recommendedName>
</protein>
<dbReference type="InterPro" id="IPR013783">
    <property type="entry name" value="Ig-like_fold"/>
</dbReference>
<feature type="active site" description="Charge relay system" evidence="5">
    <location>
        <position position="478"/>
    </location>
</feature>
<dbReference type="PANTHER" id="PTHR43806:SF11">
    <property type="entry name" value="CEREVISIN-RELATED"/>
    <property type="match status" value="1"/>
</dbReference>
<keyword evidence="3 5" id="KW-0378">Hydrolase</keyword>
<proteinExistence type="inferred from homology"/>
<dbReference type="Pfam" id="PF22352">
    <property type="entry name" value="K319L-like_PKD"/>
    <property type="match status" value="1"/>
</dbReference>
<evidence type="ECO:0000313" key="8">
    <source>
        <dbReference type="EMBL" id="AWI52966.1"/>
    </source>
</evidence>
<dbReference type="InterPro" id="IPR000209">
    <property type="entry name" value="Peptidase_S8/S53_dom"/>
</dbReference>
<dbReference type="PROSITE" id="PS00137">
    <property type="entry name" value="SUBTILASE_HIS"/>
    <property type="match status" value="1"/>
</dbReference>
<dbReference type="CDD" id="cd00146">
    <property type="entry name" value="PKD"/>
    <property type="match status" value="1"/>
</dbReference>
<dbReference type="PROSITE" id="PS00138">
    <property type="entry name" value="SUBTILASE_SER"/>
    <property type="match status" value="1"/>
</dbReference>
<dbReference type="Gene3D" id="3.40.50.200">
    <property type="entry name" value="Peptidase S8/S53 domain"/>
    <property type="match status" value="1"/>
</dbReference>
<feature type="domain" description="PKD" evidence="7">
    <location>
        <begin position="596"/>
        <end position="658"/>
    </location>
</feature>
<feature type="active site" description="Charge relay system" evidence="5">
    <location>
        <position position="214"/>
    </location>
</feature>
<dbReference type="InterPro" id="IPR023827">
    <property type="entry name" value="Peptidase_S8_Asp-AS"/>
</dbReference>
<dbReference type="PROSITE" id="PS51892">
    <property type="entry name" value="SUBTILASE"/>
    <property type="match status" value="1"/>
</dbReference>
<gene>
    <name evidence="8" type="ORF">DEH84_05640</name>
</gene>
<evidence type="ECO:0000256" key="2">
    <source>
        <dbReference type="ARBA" id="ARBA00022670"/>
    </source>
</evidence>
<dbReference type="Pfam" id="PF00082">
    <property type="entry name" value="Peptidase_S8"/>
    <property type="match status" value="1"/>
</dbReference>
<dbReference type="PANTHER" id="PTHR43806">
    <property type="entry name" value="PEPTIDASE S8"/>
    <property type="match status" value="1"/>
</dbReference>
<dbReference type="KEGG" id="aon:DEH84_05640"/>
<accession>A0A2U8FRQ6</accession>
<dbReference type="PROSITE" id="PS50093">
    <property type="entry name" value="PKD"/>
    <property type="match status" value="1"/>
</dbReference>
<evidence type="ECO:0000256" key="3">
    <source>
        <dbReference type="ARBA" id="ARBA00022801"/>
    </source>
</evidence>
<keyword evidence="9" id="KW-1185">Reference proteome</keyword>
<dbReference type="PROSITE" id="PS00136">
    <property type="entry name" value="SUBTILASE_ASP"/>
    <property type="match status" value="1"/>
</dbReference>
<evidence type="ECO:0000313" key="9">
    <source>
        <dbReference type="Proteomes" id="UP000244892"/>
    </source>
</evidence>
<dbReference type="Proteomes" id="UP000244892">
    <property type="component" value="Chromosome"/>
</dbReference>
<evidence type="ECO:0000256" key="4">
    <source>
        <dbReference type="ARBA" id="ARBA00022825"/>
    </source>
</evidence>
<evidence type="ECO:0000256" key="5">
    <source>
        <dbReference type="PROSITE-ProRule" id="PRU01240"/>
    </source>
</evidence>
<comment type="similarity">
    <text evidence="1 5 6">Belongs to the peptidase S8 family.</text>
</comment>
<sequence>MRVSRGATTICPQSVNQAAPSMPLLPVSPWRRLGALALSTLLATPLVSQGALAASDLPGTARVIVKLRADSDLATVSQRQAAQGLAADEPRPMRRLGQRAGLALTDGRQVAPRMHVAMANGMTARDLAARLAARSDVEYAVVDGWRRPGSVAEPTDPMFAASATAALPAGQWYLRAPTPTLKAAINAQAAWSTLGTRAGLNAVGSNSVVVAVLDTGVRFDHPDLSSKLISPGYSMVAEGTRAGYPGGGRVADASDLGDWLTQAEITANPSLYDDCEVRPSSSWHGTQVSGVLGASSDNGVGMASVAWEPRLLPVRVLAKCGGYDSDIIAGMRWAAGLSVNGVSVLSSTSTARVINLSLGGTGTCSAAYRDVVAELTARNVVVVASAGNSDGEAVTVPANCPGVIAVGGLRHVGTKVGYSALGPEVTLSAPSGNCVNSASDSNCEYPILTTLNSGTTTPVTGSGGAIYSSSTRPTYGTSFAAPQVSGAVALLLSARPELTPAAVAQILRNTARAFPSAGGSSGTPRCTAPVAGSKQLECHCTETTCGAGMLDVGQAVAAVDQPVAVVSTGGATLYPGRAITLSGVGSMGSTATAQITSHSWSLRDGGGIVTALSGDTSTASVTATPSAAGSFKVRLTVTDDQGRTGTSDHLVHVASAVVAPSSSNGGGSSGGGGGGRIDVAALLALVLVCAVAASRRPARVFRAPARSR</sequence>
<organism evidence="8 9">
    <name type="scientific">Aquabacterium olei</name>
    <dbReference type="NCBI Taxonomy" id="1296669"/>
    <lineage>
        <taxon>Bacteria</taxon>
        <taxon>Pseudomonadati</taxon>
        <taxon>Pseudomonadota</taxon>
        <taxon>Betaproteobacteria</taxon>
        <taxon>Burkholderiales</taxon>
        <taxon>Aquabacterium</taxon>
    </lineage>
</organism>
<dbReference type="PRINTS" id="PR00723">
    <property type="entry name" value="SUBTILISIN"/>
</dbReference>
<dbReference type="Gene3D" id="2.60.40.10">
    <property type="entry name" value="Immunoglobulins"/>
    <property type="match status" value="1"/>
</dbReference>
<dbReference type="SUPFAM" id="SSF49299">
    <property type="entry name" value="PKD domain"/>
    <property type="match status" value="1"/>
</dbReference>
<dbReference type="InterPro" id="IPR022409">
    <property type="entry name" value="PKD/Chitinase_dom"/>
</dbReference>
<dbReference type="AlphaFoldDB" id="A0A2U8FRQ6"/>
<dbReference type="SMART" id="SM00089">
    <property type="entry name" value="PKD"/>
    <property type="match status" value="1"/>
</dbReference>
<evidence type="ECO:0000256" key="6">
    <source>
        <dbReference type="RuleBase" id="RU003355"/>
    </source>
</evidence>
<dbReference type="SUPFAM" id="SSF52743">
    <property type="entry name" value="Subtilisin-like"/>
    <property type="match status" value="1"/>
</dbReference>
<dbReference type="InterPro" id="IPR022398">
    <property type="entry name" value="Peptidase_S8_His-AS"/>
</dbReference>
<dbReference type="InterPro" id="IPR015500">
    <property type="entry name" value="Peptidase_S8_subtilisin-rel"/>
</dbReference>
<keyword evidence="2 5" id="KW-0645">Protease</keyword>
<dbReference type="InterPro" id="IPR023828">
    <property type="entry name" value="Peptidase_S8_Ser-AS"/>
</dbReference>